<sequence>MTPTKLQAFLHRNIPASAALQFSVAEAETERVGLLAPIAANCNHHHTVFGGSIVMLATLCGWSLVHLNYPEYHGKIVIQESHIRYLKPARGDLTAVCEKTDPEAWAQCSAMLTARGKGKIHITCTLFSNDIKVAEFEGKYVVLAE</sequence>
<proteinExistence type="predicted"/>
<feature type="domain" description="Thioesterase putative" evidence="1">
    <location>
        <begin position="5"/>
        <end position="143"/>
    </location>
</feature>
<dbReference type="InterPro" id="IPR012660">
    <property type="entry name" value="YiiD_C"/>
</dbReference>
<dbReference type="CDD" id="cd03443">
    <property type="entry name" value="PaaI_thioesterase"/>
    <property type="match status" value="1"/>
</dbReference>
<dbReference type="SUPFAM" id="SSF54637">
    <property type="entry name" value="Thioesterase/thiol ester dehydrase-isomerase"/>
    <property type="match status" value="1"/>
</dbReference>
<dbReference type="InterPro" id="IPR029069">
    <property type="entry name" value="HotDog_dom_sf"/>
</dbReference>
<evidence type="ECO:0000259" key="1">
    <source>
        <dbReference type="Pfam" id="PF09500"/>
    </source>
</evidence>
<accession>A0A5J6PT09</accession>
<dbReference type="EMBL" id="CP031700">
    <property type="protein sequence ID" value="QEY25506.1"/>
    <property type="molecule type" value="Genomic_DNA"/>
</dbReference>
<keyword evidence="3" id="KW-1185">Reference proteome</keyword>
<reference evidence="2 3" key="1">
    <citation type="submission" date="2018-08" db="EMBL/GenBank/DDBJ databases">
        <title>Neisseria zalophi ATCC BAA-2455 complete genome.</title>
        <authorList>
            <person name="Veseli I.A."/>
            <person name="Buttler R."/>
            <person name="Mascarenhas dos Santos A.C."/>
            <person name="Pombert J.-F."/>
        </authorList>
    </citation>
    <scope>NUCLEOTIDE SEQUENCE [LARGE SCALE GENOMIC DNA]</scope>
    <source>
        <strain evidence="2 3">ATCC BAA-2455</strain>
    </source>
</reference>
<dbReference type="Proteomes" id="UP000325713">
    <property type="component" value="Chromosome"/>
</dbReference>
<dbReference type="KEGG" id="nzl:D0T92_02445"/>
<dbReference type="AlphaFoldDB" id="A0A5J6PT09"/>
<name>A0A5J6PT09_9NEIS</name>
<evidence type="ECO:0000313" key="2">
    <source>
        <dbReference type="EMBL" id="QEY25506.1"/>
    </source>
</evidence>
<dbReference type="Gene3D" id="3.10.129.10">
    <property type="entry name" value="Hotdog Thioesterase"/>
    <property type="match status" value="1"/>
</dbReference>
<dbReference type="OrthoDB" id="572024at2"/>
<organism evidence="2 3">
    <name type="scientific">Neisseria zalophi</name>
    <dbReference type="NCBI Taxonomy" id="640030"/>
    <lineage>
        <taxon>Bacteria</taxon>
        <taxon>Pseudomonadati</taxon>
        <taxon>Pseudomonadota</taxon>
        <taxon>Betaproteobacteria</taxon>
        <taxon>Neisseriales</taxon>
        <taxon>Neisseriaceae</taxon>
        <taxon>Neisseria</taxon>
    </lineage>
</organism>
<gene>
    <name evidence="2" type="ORF">D0T92_02445</name>
</gene>
<evidence type="ECO:0000313" key="3">
    <source>
        <dbReference type="Proteomes" id="UP000325713"/>
    </source>
</evidence>
<dbReference type="Pfam" id="PF09500">
    <property type="entry name" value="YiiD_C"/>
    <property type="match status" value="1"/>
</dbReference>
<dbReference type="NCBIfam" id="TIGR02447">
    <property type="entry name" value="yiiD_Cterm"/>
    <property type="match status" value="1"/>
</dbReference>
<dbReference type="RefSeq" id="WP_151049882.1">
    <property type="nucleotide sequence ID" value="NZ_CP031700.1"/>
</dbReference>
<protein>
    <submittedName>
        <fullName evidence="2">DUF4442 domain-containing protein</fullName>
    </submittedName>
</protein>